<evidence type="ECO:0000259" key="4">
    <source>
        <dbReference type="Pfam" id="PF00557"/>
    </source>
</evidence>
<keyword evidence="2" id="KW-0378">Hydrolase</keyword>
<dbReference type="Pfam" id="PF01321">
    <property type="entry name" value="Creatinase_N"/>
    <property type="match status" value="1"/>
</dbReference>
<evidence type="ECO:0000313" key="6">
    <source>
        <dbReference type="EMBL" id="HIU51050.1"/>
    </source>
</evidence>
<reference evidence="6" key="1">
    <citation type="submission" date="2020-10" db="EMBL/GenBank/DDBJ databases">
        <authorList>
            <person name="Gilroy R."/>
        </authorList>
    </citation>
    <scope>NUCLEOTIDE SEQUENCE</scope>
    <source>
        <strain evidence="6">CHK195-15760</strain>
    </source>
</reference>
<dbReference type="InterPro" id="IPR001131">
    <property type="entry name" value="Peptidase_M24B_aminopep-P_CS"/>
</dbReference>
<evidence type="ECO:0000256" key="1">
    <source>
        <dbReference type="ARBA" id="ARBA00022723"/>
    </source>
</evidence>
<evidence type="ECO:0000259" key="5">
    <source>
        <dbReference type="Pfam" id="PF01321"/>
    </source>
</evidence>
<dbReference type="GO" id="GO:0046872">
    <property type="term" value="F:metal ion binding"/>
    <property type="evidence" value="ECO:0007669"/>
    <property type="project" value="UniProtKB-KW"/>
</dbReference>
<dbReference type="PROSITE" id="PS00491">
    <property type="entry name" value="PROLINE_PEPTIDASE"/>
    <property type="match status" value="1"/>
</dbReference>
<dbReference type="Gene3D" id="3.90.230.10">
    <property type="entry name" value="Creatinase/methionine aminopeptidase superfamily"/>
    <property type="match status" value="1"/>
</dbReference>
<name>A0A9D1S8R1_9FIRM</name>
<dbReference type="AlphaFoldDB" id="A0A9D1S8R1"/>
<dbReference type="InterPro" id="IPR050659">
    <property type="entry name" value="Peptidase_M24B"/>
</dbReference>
<keyword evidence="6" id="KW-0031">Aminopeptidase</keyword>
<evidence type="ECO:0000313" key="7">
    <source>
        <dbReference type="Proteomes" id="UP000824093"/>
    </source>
</evidence>
<dbReference type="Gene3D" id="3.40.350.10">
    <property type="entry name" value="Creatinase/prolidase N-terminal domain"/>
    <property type="match status" value="1"/>
</dbReference>
<reference evidence="6" key="2">
    <citation type="journal article" date="2021" name="PeerJ">
        <title>Extensive microbial diversity within the chicken gut microbiome revealed by metagenomics and culture.</title>
        <authorList>
            <person name="Gilroy R."/>
            <person name="Ravi A."/>
            <person name="Getino M."/>
            <person name="Pursley I."/>
            <person name="Horton D.L."/>
            <person name="Alikhan N.F."/>
            <person name="Baker D."/>
            <person name="Gharbi K."/>
            <person name="Hall N."/>
            <person name="Watson M."/>
            <person name="Adriaenssens E.M."/>
            <person name="Foster-Nyarko E."/>
            <person name="Jarju S."/>
            <person name="Secka A."/>
            <person name="Antonio M."/>
            <person name="Oren A."/>
            <person name="Chaudhuri R.R."/>
            <person name="La Ragione R."/>
            <person name="Hildebrand F."/>
            <person name="Pallen M.J."/>
        </authorList>
    </citation>
    <scope>NUCLEOTIDE SEQUENCE</scope>
    <source>
        <strain evidence="6">CHK195-15760</strain>
    </source>
</reference>
<accession>A0A9D1S8R1</accession>
<comment type="similarity">
    <text evidence="3">Belongs to the peptidase M24B family.</text>
</comment>
<sequence length="355" mass="40945">MNVKIKWLRNKLNLLDMQGMIVSNPVNIYYLTGISMETEGTLLITRKENIYITDSRYIESVNRVLTIDDEIIVYNVKDVSKDDYENFFMFCENVGFEEAYVTYAKYKEYMHMYKINNLVETENLLENQRMVKDEEEIECIKKACKITDDCFEHLCNFIKKGMTEKQIAMEIEQYFKMNGAEGTSFDSIVASGPNSSMPHAVPTERKIEAGDPITIDFGCTYKGYCSDMTRTIFMEYVPEEIKPIYNLVLKNQNQTLDEMKEGANARILTMMVESDFKIHGYTLDHSLGHGLGLEIHESPTIGRKDYLLKDNMTVTDEPGIYIPGKFGVRIEDTVQITKNGCIKLTNSDKNYIILK</sequence>
<organism evidence="6 7">
    <name type="scientific">Candidatus Merdicola faecigallinarum</name>
    <dbReference type="NCBI Taxonomy" id="2840862"/>
    <lineage>
        <taxon>Bacteria</taxon>
        <taxon>Bacillati</taxon>
        <taxon>Bacillota</taxon>
        <taxon>Clostridia</taxon>
        <taxon>Candidatus Merdicola</taxon>
    </lineage>
</organism>
<dbReference type="SUPFAM" id="SSF53092">
    <property type="entry name" value="Creatinase/prolidase N-terminal domain"/>
    <property type="match status" value="1"/>
</dbReference>
<feature type="domain" description="Creatinase N-terminal" evidence="5">
    <location>
        <begin position="5"/>
        <end position="131"/>
    </location>
</feature>
<keyword evidence="1 3" id="KW-0479">Metal-binding</keyword>
<dbReference type="InterPro" id="IPR000587">
    <property type="entry name" value="Creatinase_N"/>
</dbReference>
<comment type="caution">
    <text evidence="6">The sequence shown here is derived from an EMBL/GenBank/DDBJ whole genome shotgun (WGS) entry which is preliminary data.</text>
</comment>
<dbReference type="EMBL" id="DVNH01000003">
    <property type="protein sequence ID" value="HIU51050.1"/>
    <property type="molecule type" value="Genomic_DNA"/>
</dbReference>
<dbReference type="InterPro" id="IPR036005">
    <property type="entry name" value="Creatinase/aminopeptidase-like"/>
</dbReference>
<dbReference type="InterPro" id="IPR029149">
    <property type="entry name" value="Creatin/AminoP/Spt16_N"/>
</dbReference>
<proteinExistence type="inferred from homology"/>
<dbReference type="Proteomes" id="UP000824093">
    <property type="component" value="Unassembled WGS sequence"/>
</dbReference>
<dbReference type="PANTHER" id="PTHR46112:SF3">
    <property type="entry name" value="AMINOPEPTIDASE YPDF"/>
    <property type="match status" value="1"/>
</dbReference>
<dbReference type="PANTHER" id="PTHR46112">
    <property type="entry name" value="AMINOPEPTIDASE"/>
    <property type="match status" value="1"/>
</dbReference>
<protein>
    <submittedName>
        <fullName evidence="6">Aminopeptidase P family protein</fullName>
    </submittedName>
</protein>
<feature type="domain" description="Peptidase M24" evidence="4">
    <location>
        <begin position="138"/>
        <end position="338"/>
    </location>
</feature>
<dbReference type="CDD" id="cd01092">
    <property type="entry name" value="APP-like"/>
    <property type="match status" value="1"/>
</dbReference>
<evidence type="ECO:0000256" key="3">
    <source>
        <dbReference type="RuleBase" id="RU000590"/>
    </source>
</evidence>
<gene>
    <name evidence="6" type="ORF">IAB70_00230</name>
</gene>
<dbReference type="InterPro" id="IPR000994">
    <property type="entry name" value="Pept_M24"/>
</dbReference>
<dbReference type="SUPFAM" id="SSF55920">
    <property type="entry name" value="Creatinase/aminopeptidase"/>
    <property type="match status" value="1"/>
</dbReference>
<dbReference type="Pfam" id="PF00557">
    <property type="entry name" value="Peptidase_M24"/>
    <property type="match status" value="1"/>
</dbReference>
<evidence type="ECO:0000256" key="2">
    <source>
        <dbReference type="ARBA" id="ARBA00022801"/>
    </source>
</evidence>
<dbReference type="GO" id="GO:0004177">
    <property type="term" value="F:aminopeptidase activity"/>
    <property type="evidence" value="ECO:0007669"/>
    <property type="project" value="UniProtKB-KW"/>
</dbReference>
<keyword evidence="6" id="KW-0645">Protease</keyword>